<evidence type="ECO:0000259" key="19">
    <source>
        <dbReference type="PROSITE" id="PS50880"/>
    </source>
</evidence>
<dbReference type="FunFam" id="3.40.50.670:FF:000001">
    <property type="entry name" value="DNA topoisomerase 2"/>
    <property type="match status" value="1"/>
</dbReference>
<keyword evidence="9" id="KW-0547">Nucleotide-binding</keyword>
<dbReference type="GO" id="GO:0003677">
    <property type="term" value="F:DNA binding"/>
    <property type="evidence" value="ECO:0007669"/>
    <property type="project" value="UniProtKB-UniRule"/>
</dbReference>
<evidence type="ECO:0000256" key="10">
    <source>
        <dbReference type="ARBA" id="ARBA00022840"/>
    </source>
</evidence>
<dbReference type="InterPro" id="IPR031660">
    <property type="entry name" value="TOPRIM_C"/>
</dbReference>
<dbReference type="Gene3D" id="3.30.565.10">
    <property type="entry name" value="Histidine kinase-like ATPase, C-terminal domain"/>
    <property type="match status" value="1"/>
</dbReference>
<dbReference type="InterPro" id="IPR014721">
    <property type="entry name" value="Ribsml_uS5_D2-typ_fold_subgr"/>
</dbReference>
<evidence type="ECO:0000256" key="8">
    <source>
        <dbReference type="ARBA" id="ARBA00022723"/>
    </source>
</evidence>
<dbReference type="Gene3D" id="3.90.199.10">
    <property type="entry name" value="Topoisomerase II, domain 5"/>
    <property type="match status" value="1"/>
</dbReference>
<dbReference type="Gene3D" id="3.30.230.10">
    <property type="match status" value="1"/>
</dbReference>
<dbReference type="SUPFAM" id="SSF55874">
    <property type="entry name" value="ATPase domain of HSP90 chaperone/DNA topoisomerase II/histidine kinase"/>
    <property type="match status" value="1"/>
</dbReference>
<organism evidence="21">
    <name type="scientific">Terrestrivirus sp</name>
    <dbReference type="NCBI Taxonomy" id="2487775"/>
    <lineage>
        <taxon>Viruses</taxon>
        <taxon>Varidnaviria</taxon>
        <taxon>Bamfordvirae</taxon>
        <taxon>Nucleocytoviricota</taxon>
        <taxon>Megaviricetes</taxon>
        <taxon>Imitervirales</taxon>
        <taxon>Mimiviridae</taxon>
        <taxon>Klosneuvirinae</taxon>
    </lineage>
</organism>
<dbReference type="Pfam" id="PF16898">
    <property type="entry name" value="TOPRIM_C"/>
    <property type="match status" value="1"/>
</dbReference>
<feature type="domain" description="Toprim" evidence="19">
    <location>
        <begin position="453"/>
        <end position="567"/>
    </location>
</feature>
<sequence>MPAKIVPKQSTKTVEQNTQIVGDIQMDAKTIEEIYKKKTHHEHILTMPDTYIGSVSSDLKEMHVFDELATYIIKQDITFTPGLYKIFDELLVNIRDHKVRDPTCKNMEVTLDKELGILTLWNDGNGVPVEIHKEEKLYVPELIFGHLLTSSNYEVKGKTVGGKNGYGAKLANIYSTEFIVETLDTKAKKHYIQTFTNNMYKINPPIIRNAKPGEKPFTKITCKPDFSRFGVTGFTDDIISLIKKRVYDIAACSIGTTTKFNGQVIRFDSFDQYIKMFYTNDMPSDLIYQEFSERWKVGVVFNKFSGFSQVSYVNGICTYKGGNHVSHVVDQICLLLANYIKEKHKISYIKPAYIRENINVFIDCIIEDPGFDSQTKENLITKMSEFGSKCEITPDFIKKLIKTGIVDEIVNLAQFKEKGELAKTDFKKTFNVKQIPKLDDAEWAGKPRKSHLCKLILTEGDSAKVFAISGLSIVGRERFGVFPLRGKFLNVREASVSQLMKNAEFIHLKHILGLKQNKKYTDFSKLRYGGIIILTDQDVDGSHIKGLIMNMFDYFWPSLLKLGFVECMTTPIVKGFKKSDTKKQNPINFYTISEYKKWIDEDLKGDTSKWTIKYYKGLGTSTEKEAKEVFNDFENRLVKYVWESSNDDNNKNNDLLKPIEDDNYDDLDNLENLDNSDNLDNQEMDCDDDDELSNFEEEDMQENMEEEIEDDKSESRKALLLAFERTKERIAGRKDWLFDYDIDDILDITQKTVPISIYVNKELKHFSAYSNCRSIPSIQDGLKPSQRKILYACFKRKLENNEIKVSQLSGYVSEHTEYHHGEDSLVGTIIGMAQNYVGSNNINFLLPNGNFGTRRLGGKDSSASRYIFTQLNKLTPYIFRREDEPLYTYIDEDGTFVEPEYYLPIFPTLLANGCGGIGTGFSTTIHPFNPKDIINNLIVQMDDDEGRDVIDLVPWFRGFKGKVTIDNNGKVYVSGNYEIIDDKTVKVTELPIDMWSDTYKEYLNTVTVTKDLTNKQFIETTPINNSGNNHVEFIITFYGNKLQEMIKDNTLEKKLKLTSSLSMNNMYLFNTSGKITKYSNVDDIIYEFYHARLALYIKRKEYHTRILENELNILKEKKRFIEHVVSTPPKIVVAKRTKAAITNDLIKYKFKELSYKISLNVNNLDQNSDDDTTKVSYEYLTNMSLFSLTEEKIAELTNECEKKQKEYDIYVNKTAQQLWKEELNEFLVNYEIYLDELADLEDQEKGIKKTKTKSNKGGKQNKITSGKVTKTVTVPNKQNKSKVSKTQISK</sequence>
<evidence type="ECO:0000256" key="9">
    <source>
        <dbReference type="ARBA" id="ARBA00022741"/>
    </source>
</evidence>
<dbReference type="SUPFAM" id="SSF56719">
    <property type="entry name" value="Type II DNA topoisomerase"/>
    <property type="match status" value="2"/>
</dbReference>
<comment type="catalytic activity">
    <reaction evidence="1 16">
        <text>ATP-dependent breakage, passage and rejoining of double-stranded DNA.</text>
        <dbReference type="EC" id="5.6.2.2"/>
    </reaction>
</comment>
<comment type="cofactor">
    <cofactor evidence="3">
        <name>Mn(2+)</name>
        <dbReference type="ChEBI" id="CHEBI:29035"/>
    </cofactor>
</comment>
<dbReference type="InterPro" id="IPR001154">
    <property type="entry name" value="TopoII_euk"/>
</dbReference>
<feature type="active site" description="O-(5'-phospho-DNA)-tyrosine intermediate" evidence="16">
    <location>
        <position position="866"/>
    </location>
</feature>
<comment type="cofactor">
    <cofactor evidence="2">
        <name>Ca(2+)</name>
        <dbReference type="ChEBI" id="CHEBI:29108"/>
    </cofactor>
</comment>
<evidence type="ECO:0000256" key="7">
    <source>
        <dbReference type="ARBA" id="ARBA00019635"/>
    </source>
</evidence>
<dbReference type="Gene3D" id="3.40.50.670">
    <property type="match status" value="2"/>
</dbReference>
<feature type="compositionally biased region" description="Polar residues" evidence="18">
    <location>
        <begin position="1263"/>
        <end position="1278"/>
    </location>
</feature>
<keyword evidence="11" id="KW-0460">Magnesium</keyword>
<dbReference type="GO" id="GO:0006265">
    <property type="term" value="P:DNA topological change"/>
    <property type="evidence" value="ECO:0007669"/>
    <property type="project" value="UniProtKB-UniRule"/>
</dbReference>
<dbReference type="EMBL" id="MK071981">
    <property type="protein sequence ID" value="AYV75735.1"/>
    <property type="molecule type" value="Genomic_DNA"/>
</dbReference>
<evidence type="ECO:0000256" key="16">
    <source>
        <dbReference type="PROSITE-ProRule" id="PRU01384"/>
    </source>
</evidence>
<dbReference type="SUPFAM" id="SSF54211">
    <property type="entry name" value="Ribosomal protein S5 domain 2-like"/>
    <property type="match status" value="1"/>
</dbReference>
<feature type="coiled-coil region" evidence="17">
    <location>
        <begin position="1186"/>
        <end position="1243"/>
    </location>
</feature>
<evidence type="ECO:0000313" key="21">
    <source>
        <dbReference type="EMBL" id="AYV75735.1"/>
    </source>
</evidence>
<dbReference type="CDD" id="cd03481">
    <property type="entry name" value="TopoIIA_Trans_ScTopoIIA"/>
    <property type="match status" value="1"/>
</dbReference>
<keyword evidence="10" id="KW-0067">ATP-binding</keyword>
<keyword evidence="14 16" id="KW-0413">Isomerase</keyword>
<dbReference type="GO" id="GO:0003918">
    <property type="term" value="F:DNA topoisomerase type II (double strand cut, ATP-hydrolyzing) activity"/>
    <property type="evidence" value="ECO:0007669"/>
    <property type="project" value="UniProtKB-EC"/>
</dbReference>
<dbReference type="PRINTS" id="PR00418">
    <property type="entry name" value="TPI2FAMILY"/>
</dbReference>
<evidence type="ECO:0000256" key="6">
    <source>
        <dbReference type="ARBA" id="ARBA00012895"/>
    </source>
</evidence>
<dbReference type="SMART" id="SM00434">
    <property type="entry name" value="TOP4c"/>
    <property type="match status" value="1"/>
</dbReference>
<evidence type="ECO:0000256" key="4">
    <source>
        <dbReference type="ARBA" id="ARBA00001946"/>
    </source>
</evidence>
<feature type="region of interest" description="Disordered" evidence="18">
    <location>
        <begin position="666"/>
        <end position="690"/>
    </location>
</feature>
<dbReference type="PANTHER" id="PTHR10169">
    <property type="entry name" value="DNA TOPOISOMERASE/GYRASE"/>
    <property type="match status" value="1"/>
</dbReference>
<dbReference type="InterPro" id="IPR013759">
    <property type="entry name" value="Topo_IIA_B_C"/>
</dbReference>
<proteinExistence type="inferred from homology"/>
<dbReference type="InterPro" id="IPR013758">
    <property type="entry name" value="Topo_IIA_A/C_ab"/>
</dbReference>
<accession>A0A3G4ZLL9</accession>
<evidence type="ECO:0000256" key="3">
    <source>
        <dbReference type="ARBA" id="ARBA00001936"/>
    </source>
</evidence>
<evidence type="ECO:0000256" key="15">
    <source>
        <dbReference type="ARBA" id="ARBA00031138"/>
    </source>
</evidence>
<keyword evidence="17" id="KW-0175">Coiled coil</keyword>
<evidence type="ECO:0000256" key="17">
    <source>
        <dbReference type="SAM" id="Coils"/>
    </source>
</evidence>
<evidence type="ECO:0000256" key="13">
    <source>
        <dbReference type="ARBA" id="ARBA00023125"/>
    </source>
</evidence>
<dbReference type="InterPro" id="IPR036890">
    <property type="entry name" value="HATPase_C_sf"/>
</dbReference>
<feature type="domain" description="Topo IIA-type catalytic" evidence="20">
    <location>
        <begin position="775"/>
        <end position="1223"/>
    </location>
</feature>
<dbReference type="GO" id="GO:0005524">
    <property type="term" value="F:ATP binding"/>
    <property type="evidence" value="ECO:0007669"/>
    <property type="project" value="UniProtKB-KW"/>
</dbReference>
<dbReference type="Pfam" id="PF01751">
    <property type="entry name" value="Toprim"/>
    <property type="match status" value="1"/>
</dbReference>
<protein>
    <recommendedName>
        <fullName evidence="7">DNA topoisomerase 2</fullName>
        <ecNumber evidence="6">5.6.2.2</ecNumber>
    </recommendedName>
    <alternativeName>
        <fullName evidence="15">DNA topoisomerase II</fullName>
    </alternativeName>
</protein>
<comment type="cofactor">
    <cofactor evidence="4">
        <name>Mg(2+)</name>
        <dbReference type="ChEBI" id="CHEBI:18420"/>
    </cofactor>
</comment>
<dbReference type="InterPro" id="IPR013760">
    <property type="entry name" value="Topo_IIA-like_dom_sf"/>
</dbReference>
<dbReference type="PRINTS" id="PR01158">
    <property type="entry name" value="TOPISMRASEII"/>
</dbReference>
<gene>
    <name evidence="21" type="ORF">Terrestrivirus3_4</name>
</gene>
<evidence type="ECO:0000256" key="5">
    <source>
        <dbReference type="ARBA" id="ARBA00011080"/>
    </source>
</evidence>
<dbReference type="InterPro" id="IPR002205">
    <property type="entry name" value="Topo_IIA_dom_A"/>
</dbReference>
<dbReference type="Gene3D" id="3.30.1490.30">
    <property type="match status" value="1"/>
</dbReference>
<dbReference type="GO" id="GO:0000819">
    <property type="term" value="P:sister chromatid segregation"/>
    <property type="evidence" value="ECO:0007669"/>
    <property type="project" value="TreeGrafter"/>
</dbReference>
<evidence type="ECO:0000256" key="18">
    <source>
        <dbReference type="SAM" id="MobiDB-lite"/>
    </source>
</evidence>
<dbReference type="SMART" id="SM00433">
    <property type="entry name" value="TOP2c"/>
    <property type="match status" value="1"/>
</dbReference>
<dbReference type="EC" id="5.6.2.2" evidence="6"/>
<dbReference type="Pfam" id="PF00204">
    <property type="entry name" value="DNA_gyraseB"/>
    <property type="match status" value="1"/>
</dbReference>
<evidence type="ECO:0000256" key="12">
    <source>
        <dbReference type="ARBA" id="ARBA00023029"/>
    </source>
</evidence>
<evidence type="ECO:0000256" key="1">
    <source>
        <dbReference type="ARBA" id="ARBA00000185"/>
    </source>
</evidence>
<evidence type="ECO:0000259" key="20">
    <source>
        <dbReference type="PROSITE" id="PS52040"/>
    </source>
</evidence>
<dbReference type="InterPro" id="IPR001241">
    <property type="entry name" value="Topo_IIA"/>
</dbReference>
<dbReference type="PROSITE" id="PS50880">
    <property type="entry name" value="TOPRIM"/>
    <property type="match status" value="1"/>
</dbReference>
<name>A0A3G4ZLL9_9VIRU</name>
<dbReference type="Gene3D" id="3.30.1360.40">
    <property type="match status" value="1"/>
</dbReference>
<dbReference type="InterPro" id="IPR013506">
    <property type="entry name" value="Topo_IIA_bsu_dom2"/>
</dbReference>
<keyword evidence="8" id="KW-0479">Metal-binding</keyword>
<dbReference type="InterPro" id="IPR013757">
    <property type="entry name" value="Topo_IIA_A_a_sf"/>
</dbReference>
<comment type="similarity">
    <text evidence="5">Belongs to the type II topoisomerase family.</text>
</comment>
<dbReference type="PANTHER" id="PTHR10169:SF38">
    <property type="entry name" value="DNA TOPOISOMERASE 2"/>
    <property type="match status" value="1"/>
</dbReference>
<dbReference type="InterPro" id="IPR050634">
    <property type="entry name" value="DNA_Topoisomerase_II"/>
</dbReference>
<keyword evidence="12 16" id="KW-0799">Topoisomerase</keyword>
<dbReference type="GO" id="GO:0046872">
    <property type="term" value="F:metal ion binding"/>
    <property type="evidence" value="ECO:0007669"/>
    <property type="project" value="UniProtKB-KW"/>
</dbReference>
<evidence type="ECO:0000256" key="14">
    <source>
        <dbReference type="ARBA" id="ARBA00023235"/>
    </source>
</evidence>
<dbReference type="InterPro" id="IPR020568">
    <property type="entry name" value="Ribosomal_Su5_D2-typ_SF"/>
</dbReference>
<dbReference type="PROSITE" id="PS52040">
    <property type="entry name" value="TOPO_IIA"/>
    <property type="match status" value="1"/>
</dbReference>
<reference evidence="21" key="1">
    <citation type="submission" date="2018-10" db="EMBL/GenBank/DDBJ databases">
        <title>Hidden diversity of soil giant viruses.</title>
        <authorList>
            <person name="Schulz F."/>
            <person name="Alteio L."/>
            <person name="Goudeau D."/>
            <person name="Ryan E.M."/>
            <person name="Malmstrom R.R."/>
            <person name="Blanchard J."/>
            <person name="Woyke T."/>
        </authorList>
    </citation>
    <scope>NUCLEOTIDE SEQUENCE</scope>
    <source>
        <strain evidence="21">TEV1</strain>
    </source>
</reference>
<feature type="region of interest" description="Disordered" evidence="18">
    <location>
        <begin position="1246"/>
        <end position="1290"/>
    </location>
</feature>
<dbReference type="InterPro" id="IPR006171">
    <property type="entry name" value="TOPRIM_dom"/>
</dbReference>
<dbReference type="Pfam" id="PF00521">
    <property type="entry name" value="DNA_topoisoIV"/>
    <property type="match status" value="1"/>
</dbReference>
<evidence type="ECO:0000256" key="11">
    <source>
        <dbReference type="ARBA" id="ARBA00022842"/>
    </source>
</evidence>
<evidence type="ECO:0000256" key="2">
    <source>
        <dbReference type="ARBA" id="ARBA00001913"/>
    </source>
</evidence>
<feature type="compositionally biased region" description="Acidic residues" evidence="18">
    <location>
        <begin position="680"/>
        <end position="690"/>
    </location>
</feature>
<dbReference type="Gene3D" id="1.10.268.10">
    <property type="entry name" value="Topoisomerase, domain 3"/>
    <property type="match status" value="1"/>
</dbReference>
<keyword evidence="13 16" id="KW-0238">DNA-binding</keyword>
<dbReference type="FunFam" id="3.90.199.10:FF:000002">
    <property type="entry name" value="DNA topoisomerase 2"/>
    <property type="match status" value="1"/>
</dbReference>